<evidence type="ECO:0000313" key="4">
    <source>
        <dbReference type="Proteomes" id="UP001163096"/>
    </source>
</evidence>
<dbReference type="PANTHER" id="PTHR46825:SF9">
    <property type="entry name" value="BETA-LACTAMASE-RELATED DOMAIN-CONTAINING PROTEIN"/>
    <property type="match status" value="1"/>
</dbReference>
<dbReference type="GeneID" id="76835003"/>
<feature type="transmembrane region" description="Helical" evidence="1">
    <location>
        <begin position="620"/>
        <end position="644"/>
    </location>
</feature>
<dbReference type="InterPro" id="IPR001466">
    <property type="entry name" value="Beta-lactam-related"/>
</dbReference>
<feature type="transmembrane region" description="Helical" evidence="1">
    <location>
        <begin position="532"/>
        <end position="553"/>
    </location>
</feature>
<dbReference type="PANTHER" id="PTHR46825">
    <property type="entry name" value="D-ALANYL-D-ALANINE-CARBOXYPEPTIDASE/ENDOPEPTIDASE AMPH"/>
    <property type="match status" value="1"/>
</dbReference>
<feature type="domain" description="Beta-lactamase-related" evidence="2">
    <location>
        <begin position="65"/>
        <end position="391"/>
    </location>
</feature>
<dbReference type="SUPFAM" id="SSF56601">
    <property type="entry name" value="beta-lactamase/transpeptidase-like"/>
    <property type="match status" value="1"/>
</dbReference>
<dbReference type="Pfam" id="PF00144">
    <property type="entry name" value="Beta-lactamase"/>
    <property type="match status" value="1"/>
</dbReference>
<evidence type="ECO:0000313" key="3">
    <source>
        <dbReference type="EMBL" id="WAI00342.1"/>
    </source>
</evidence>
<accession>A0A9X9T7Q2</accession>
<dbReference type="GO" id="GO:0016787">
    <property type="term" value="F:hydrolase activity"/>
    <property type="evidence" value="ECO:0007669"/>
    <property type="project" value="UniProtKB-KW"/>
</dbReference>
<keyword evidence="1" id="KW-0472">Membrane</keyword>
<protein>
    <submittedName>
        <fullName evidence="3">Serine hydrolase</fullName>
    </submittedName>
</protein>
<organism evidence="3 4">
    <name type="scientific">Methanogenium organophilum</name>
    <dbReference type="NCBI Taxonomy" id="2199"/>
    <lineage>
        <taxon>Archaea</taxon>
        <taxon>Methanobacteriati</taxon>
        <taxon>Methanobacteriota</taxon>
        <taxon>Stenosarchaea group</taxon>
        <taxon>Methanomicrobia</taxon>
        <taxon>Methanomicrobiales</taxon>
        <taxon>Methanomicrobiaceae</taxon>
        <taxon>Methanogenium</taxon>
    </lineage>
</organism>
<feature type="transmembrane region" description="Helical" evidence="1">
    <location>
        <begin position="656"/>
        <end position="675"/>
    </location>
</feature>
<dbReference type="AlphaFoldDB" id="A0A9X9T7Q2"/>
<keyword evidence="1" id="KW-1133">Transmembrane helix</keyword>
<dbReference type="EMBL" id="CP113361">
    <property type="protein sequence ID" value="WAI00342.1"/>
    <property type="molecule type" value="Genomic_DNA"/>
</dbReference>
<dbReference type="KEGG" id="mou:OU421_07835"/>
<dbReference type="Proteomes" id="UP001163096">
    <property type="component" value="Chromosome"/>
</dbReference>
<keyword evidence="4" id="KW-1185">Reference proteome</keyword>
<gene>
    <name evidence="3" type="ORF">OU421_07835</name>
</gene>
<dbReference type="InterPro" id="IPR050491">
    <property type="entry name" value="AmpC-like"/>
</dbReference>
<proteinExistence type="predicted"/>
<name>A0A9X9T7Q2_METOG</name>
<reference evidence="3" key="1">
    <citation type="submission" date="2022-11" db="EMBL/GenBank/DDBJ databases">
        <title>Complete genome sequence of Methanogenium organophilum DSM 3596.</title>
        <authorList>
            <person name="Chen S.-C."/>
            <person name="Lai S.-J."/>
            <person name="You Y.-T."/>
        </authorList>
    </citation>
    <scope>NUCLEOTIDE SEQUENCE</scope>
    <source>
        <strain evidence="3">DSM 3596</strain>
    </source>
</reference>
<keyword evidence="3" id="KW-0378">Hydrolase</keyword>
<dbReference type="Gene3D" id="3.40.710.10">
    <property type="entry name" value="DD-peptidase/beta-lactamase superfamily"/>
    <property type="match status" value="1"/>
</dbReference>
<feature type="transmembrane region" description="Helical" evidence="1">
    <location>
        <begin position="574"/>
        <end position="600"/>
    </location>
</feature>
<dbReference type="InterPro" id="IPR012338">
    <property type="entry name" value="Beta-lactam/transpept-like"/>
</dbReference>
<sequence>MSPFRPRPLESIPCRMPSASLLCTVIIFILLTCPAVLAASATILPADGTGDLPEISNPADVQAFFDAAVPAGMAQYNIPGAVVAVVADGELVYANGYGYADIETQAPVDPEATLFHVGSITKLFTWTCVMKQVEKGTIDLDADVNTYLKDFSIPETYPGQPVTMRHLMTHSAGFEEEEIHFAVAEPADLYSYRIYCEENIPAIVYPPGTVSSYSNYGTTLAAVILEDVTGVPYDEYVQENILTPIGMTDTIVSYPEAPEADAITASGYHSVGGTNVAVPDTVFVIGPAGTISAPATDMAKFVAMHMENGTVNGAQILAADTALLMHAPAFANDPRVSSMCLGFYENHISDERIITHGGDTDTFHSLLVIIPERKAGYFVSYNSAGGNSARNDLLMAFVDHFYPVPETTEPEVTAETTTSADTYAGTYQSTRHNYRTFEFWLTPPQQMQVEAGEGEGTILMSRGGRPPVAYTEVEPGVFVQADGTETYAGNVVFREDTDGDVTFLCLENVPIMAFERVPWYGTNAAMASVRNLGIIILLSVFLWPLMAIGKYVYGPQKEESEKRNDEQDNSDIPFPFYARLLAGTASVLFILFVLFLLPAVTGDTALIQAYMLERTAPLDLGVVLSVPVIATILSIATAASAVFVWRKAYWTLWHRVHYTLITIGLFMLVWWVNYWNLFIFRM</sequence>
<evidence type="ECO:0000259" key="2">
    <source>
        <dbReference type="Pfam" id="PF00144"/>
    </source>
</evidence>
<evidence type="ECO:0000256" key="1">
    <source>
        <dbReference type="SAM" id="Phobius"/>
    </source>
</evidence>
<dbReference type="RefSeq" id="WP_268185515.1">
    <property type="nucleotide sequence ID" value="NZ_CP113361.1"/>
</dbReference>
<keyword evidence="1" id="KW-0812">Transmembrane</keyword>